<feature type="region of interest" description="Disordered" evidence="1">
    <location>
        <begin position="123"/>
        <end position="149"/>
    </location>
</feature>
<feature type="compositionally biased region" description="Low complexity" evidence="1">
    <location>
        <begin position="130"/>
        <end position="143"/>
    </location>
</feature>
<protein>
    <submittedName>
        <fullName evidence="2">Uncharacterized protein</fullName>
    </submittedName>
</protein>
<reference evidence="2 3" key="1">
    <citation type="journal article" date="2019" name="G3 (Bethesda)">
        <title>Sequencing of a Wild Apple (Malus baccata) Genome Unravels the Differences Between Cultivated and Wild Apple Species Regarding Disease Resistance and Cold Tolerance.</title>
        <authorList>
            <person name="Chen X."/>
        </authorList>
    </citation>
    <scope>NUCLEOTIDE SEQUENCE [LARGE SCALE GENOMIC DNA]</scope>
    <source>
        <strain evidence="3">cv. Shandingzi</strain>
        <tissue evidence="2">Leaves</tissue>
    </source>
</reference>
<evidence type="ECO:0000313" key="3">
    <source>
        <dbReference type="Proteomes" id="UP000315295"/>
    </source>
</evidence>
<gene>
    <name evidence="2" type="ORF">C1H46_007612</name>
</gene>
<sequence>MNNEPGKTSLLCSCSRIRTVLEAQKPELQCVGAGTGSNFYLLCMLSHLWQTVRESLRYRLSLSLSTLTAEISAVIAFMNLESASLTPALAAIFFTSFTSSCIILCLEEFSSAPIISKGFSRRDSQHRLGTRTSRSSSTQKTKTAGTPWHPEDLEDCHFIVDERSTLHKDLILTQ</sequence>
<organism evidence="2 3">
    <name type="scientific">Malus baccata</name>
    <name type="common">Siberian crab apple</name>
    <name type="synonym">Pyrus baccata</name>
    <dbReference type="NCBI Taxonomy" id="106549"/>
    <lineage>
        <taxon>Eukaryota</taxon>
        <taxon>Viridiplantae</taxon>
        <taxon>Streptophyta</taxon>
        <taxon>Embryophyta</taxon>
        <taxon>Tracheophyta</taxon>
        <taxon>Spermatophyta</taxon>
        <taxon>Magnoliopsida</taxon>
        <taxon>eudicotyledons</taxon>
        <taxon>Gunneridae</taxon>
        <taxon>Pentapetalae</taxon>
        <taxon>rosids</taxon>
        <taxon>fabids</taxon>
        <taxon>Rosales</taxon>
        <taxon>Rosaceae</taxon>
        <taxon>Amygdaloideae</taxon>
        <taxon>Maleae</taxon>
        <taxon>Malus</taxon>
    </lineage>
</organism>
<evidence type="ECO:0000256" key="1">
    <source>
        <dbReference type="SAM" id="MobiDB-lite"/>
    </source>
</evidence>
<name>A0A540N861_MALBA</name>
<dbReference type="EMBL" id="VIEB01000098">
    <property type="protein sequence ID" value="TQE06743.1"/>
    <property type="molecule type" value="Genomic_DNA"/>
</dbReference>
<accession>A0A540N861</accession>
<proteinExistence type="predicted"/>
<evidence type="ECO:0000313" key="2">
    <source>
        <dbReference type="EMBL" id="TQE06743.1"/>
    </source>
</evidence>
<keyword evidence="3" id="KW-1185">Reference proteome</keyword>
<comment type="caution">
    <text evidence="2">The sequence shown here is derived from an EMBL/GenBank/DDBJ whole genome shotgun (WGS) entry which is preliminary data.</text>
</comment>
<dbReference type="AlphaFoldDB" id="A0A540N861"/>
<dbReference type="Proteomes" id="UP000315295">
    <property type="component" value="Unassembled WGS sequence"/>
</dbReference>